<gene>
    <name evidence="3" type="ORF">MHI_LOCUS246746</name>
</gene>
<dbReference type="OrthoDB" id="3437960at2759"/>
<protein>
    <recommendedName>
        <fullName evidence="2">C2H2-type domain-containing protein</fullName>
    </recommendedName>
</protein>
<dbReference type="GO" id="GO:0008270">
    <property type="term" value="F:zinc ion binding"/>
    <property type="evidence" value="ECO:0007669"/>
    <property type="project" value="UniProtKB-KW"/>
</dbReference>
<dbReference type="SUPFAM" id="SSF57667">
    <property type="entry name" value="beta-beta-alpha zinc fingers"/>
    <property type="match status" value="1"/>
</dbReference>
<evidence type="ECO:0000259" key="2">
    <source>
        <dbReference type="PROSITE" id="PS50157"/>
    </source>
</evidence>
<dbReference type="AlphaFoldDB" id="A0A6V7H1G8"/>
<feature type="domain" description="C2H2-type" evidence="2">
    <location>
        <begin position="95"/>
        <end position="122"/>
    </location>
</feature>
<dbReference type="InterPro" id="IPR036236">
    <property type="entry name" value="Znf_C2H2_sf"/>
</dbReference>
<reference evidence="3" key="1">
    <citation type="submission" date="2020-07" db="EMBL/GenBank/DDBJ databases">
        <authorList>
            <person name="Nazaruddin N."/>
        </authorList>
    </citation>
    <scope>NUCLEOTIDE SEQUENCE</scope>
</reference>
<evidence type="ECO:0000256" key="1">
    <source>
        <dbReference type="PROSITE-ProRule" id="PRU00042"/>
    </source>
</evidence>
<evidence type="ECO:0000313" key="4">
    <source>
        <dbReference type="Proteomes" id="UP000752696"/>
    </source>
</evidence>
<proteinExistence type="predicted"/>
<accession>A0A6V7H1G8</accession>
<dbReference type="PROSITE" id="PS00028">
    <property type="entry name" value="ZINC_FINGER_C2H2_1"/>
    <property type="match status" value="1"/>
</dbReference>
<sequence length="134" mass="15878">MCVKNEEKKKKDPLGDFSKRRSPVFLISVFTDARIDLRTHLEYTRALIPSVRQAYWCRLPVSFETYPCDTCGRQYRRVISLQRHKRLECGKEAQFECVLCHAKFKHKHSLLRHYNVHVADVKKSAKFKHEKKSA</sequence>
<dbReference type="Proteomes" id="UP000752696">
    <property type="component" value="Unassembled WGS sequence"/>
</dbReference>
<comment type="caution">
    <text evidence="3">The sequence shown here is derived from an EMBL/GenBank/DDBJ whole genome shotgun (WGS) entry which is preliminary data.</text>
</comment>
<dbReference type="SMART" id="SM00355">
    <property type="entry name" value="ZnF_C2H2"/>
    <property type="match status" value="2"/>
</dbReference>
<evidence type="ECO:0000313" key="3">
    <source>
        <dbReference type="EMBL" id="CAD1471658.1"/>
    </source>
</evidence>
<organism evidence="3 4">
    <name type="scientific">Heterotrigona itama</name>
    <dbReference type="NCBI Taxonomy" id="395501"/>
    <lineage>
        <taxon>Eukaryota</taxon>
        <taxon>Metazoa</taxon>
        <taxon>Ecdysozoa</taxon>
        <taxon>Arthropoda</taxon>
        <taxon>Hexapoda</taxon>
        <taxon>Insecta</taxon>
        <taxon>Pterygota</taxon>
        <taxon>Neoptera</taxon>
        <taxon>Endopterygota</taxon>
        <taxon>Hymenoptera</taxon>
        <taxon>Apocrita</taxon>
        <taxon>Aculeata</taxon>
        <taxon>Apoidea</taxon>
        <taxon>Anthophila</taxon>
        <taxon>Apidae</taxon>
        <taxon>Heterotrigona</taxon>
    </lineage>
</organism>
<keyword evidence="1" id="KW-0863">Zinc-finger</keyword>
<keyword evidence="4" id="KW-1185">Reference proteome</keyword>
<dbReference type="EMBL" id="CAJDYZ010004617">
    <property type="protein sequence ID" value="CAD1471658.1"/>
    <property type="molecule type" value="Genomic_DNA"/>
</dbReference>
<dbReference type="Gene3D" id="3.30.160.60">
    <property type="entry name" value="Classic Zinc Finger"/>
    <property type="match status" value="1"/>
</dbReference>
<dbReference type="InterPro" id="IPR013087">
    <property type="entry name" value="Znf_C2H2_type"/>
</dbReference>
<name>A0A6V7H1G8_9HYME</name>
<keyword evidence="1" id="KW-0862">Zinc</keyword>
<feature type="domain" description="C2H2-type" evidence="2">
    <location>
        <begin position="66"/>
        <end position="93"/>
    </location>
</feature>
<keyword evidence="1" id="KW-0479">Metal-binding</keyword>
<dbReference type="PROSITE" id="PS50157">
    <property type="entry name" value="ZINC_FINGER_C2H2_2"/>
    <property type="match status" value="2"/>
</dbReference>